<protein>
    <submittedName>
        <fullName evidence="7">Flagellar hook-associated protein 3 FlgL</fullName>
    </submittedName>
</protein>
<dbReference type="GO" id="GO:0005198">
    <property type="term" value="F:structural molecule activity"/>
    <property type="evidence" value="ECO:0007669"/>
    <property type="project" value="InterPro"/>
</dbReference>
<keyword evidence="4" id="KW-0964">Secreted</keyword>
<dbReference type="Proteomes" id="UP000240010">
    <property type="component" value="Unassembled WGS sequence"/>
</dbReference>
<evidence type="ECO:0000259" key="6">
    <source>
        <dbReference type="Pfam" id="PF00669"/>
    </source>
</evidence>
<evidence type="ECO:0000256" key="3">
    <source>
        <dbReference type="ARBA" id="ARBA00005709"/>
    </source>
</evidence>
<proteinExistence type="inferred from homology"/>
<evidence type="ECO:0000256" key="4">
    <source>
        <dbReference type="ARBA" id="ARBA00022525"/>
    </source>
</evidence>
<accession>A0A2S6HI04</accession>
<gene>
    <name evidence="7" type="ORF">B0F87_102211</name>
</gene>
<evidence type="ECO:0000256" key="1">
    <source>
        <dbReference type="ARBA" id="ARBA00004365"/>
    </source>
</evidence>
<dbReference type="PANTHER" id="PTHR42792:SF1">
    <property type="entry name" value="FLAGELLAR HOOK-ASSOCIATED PROTEIN 3"/>
    <property type="match status" value="1"/>
</dbReference>
<keyword evidence="7" id="KW-0282">Flagellum</keyword>
<organism evidence="7 8">
    <name type="scientific">Methylobacter tundripaludum</name>
    <dbReference type="NCBI Taxonomy" id="173365"/>
    <lineage>
        <taxon>Bacteria</taxon>
        <taxon>Pseudomonadati</taxon>
        <taxon>Pseudomonadota</taxon>
        <taxon>Gammaproteobacteria</taxon>
        <taxon>Methylococcales</taxon>
        <taxon>Methylococcaceae</taxon>
        <taxon>Methylobacter</taxon>
    </lineage>
</organism>
<reference evidence="7 8" key="1">
    <citation type="submission" date="2018-02" db="EMBL/GenBank/DDBJ databases">
        <title>Subsurface microbial communities from deep shales in Ohio and West Virginia, USA.</title>
        <authorList>
            <person name="Wrighton K."/>
        </authorList>
    </citation>
    <scope>NUCLEOTIDE SEQUENCE [LARGE SCALE GENOMIC DNA]</scope>
    <source>
        <strain evidence="7 8">OWC-DMM</strain>
    </source>
</reference>
<comment type="caution">
    <text evidence="7">The sequence shown here is derived from an EMBL/GenBank/DDBJ whole genome shotgun (WGS) entry which is preliminary data.</text>
</comment>
<keyword evidence="7" id="KW-0969">Cilium</keyword>
<dbReference type="AlphaFoldDB" id="A0A2S6HI04"/>
<dbReference type="EMBL" id="PTIZ01000002">
    <property type="protein sequence ID" value="PPK77105.1"/>
    <property type="molecule type" value="Genomic_DNA"/>
</dbReference>
<evidence type="ECO:0000256" key="5">
    <source>
        <dbReference type="ARBA" id="ARBA00023143"/>
    </source>
</evidence>
<dbReference type="RefSeq" id="WP_104427848.1">
    <property type="nucleotide sequence ID" value="NZ_PTIZ01000002.1"/>
</dbReference>
<dbReference type="Gene3D" id="1.20.1330.10">
    <property type="entry name" value="f41 fragment of flagellin, N-terminal domain"/>
    <property type="match status" value="1"/>
</dbReference>
<sequence length="427" mass="45225">MRISTAWAQQLSITAMANQQSKLANLQQQLSTGVKVSVPADDPGAAARILDLDKTITKTNQYQSNIATTRGRLNIEESALATSGGILDRARDLTIQAMNDTLNSNDRLGIKTEVDQLIQQLAGVANTQNANGEFIFSGDLSNVPAFTKNATTGNYVYQGGPEQRALQIGPTRQVADGDLGVNVFENVKSSSPAADENGNRSIFNILKALSDGLSSTFNATPAEITGDRFLRYGLDYTAATTKFDLVANGPVTAPIDLTGKTFTGVDSLVTEINTQLGAGGFSGAIQARSNGNRVEFVSVATGAASSIQINNTSGTFLTDAGFTNGQNKTGTAAQALQGQLTDVLSDLDAAKNSVLEARTSVGGRLNALSDQETQNEKFILDTKTTLSQTQDLDYADAYSKFQMQTTALQAAQQAFSKVKGLSLFNYL</sequence>
<dbReference type="Pfam" id="PF00669">
    <property type="entry name" value="Flagellin_N"/>
    <property type="match status" value="1"/>
</dbReference>
<feature type="domain" description="Flagellin N-terminal" evidence="6">
    <location>
        <begin position="3"/>
        <end position="138"/>
    </location>
</feature>
<comment type="subcellular location">
    <subcellularLocation>
        <location evidence="1">Bacterial flagellum</location>
    </subcellularLocation>
    <subcellularLocation>
        <location evidence="2">Secreted</location>
    </subcellularLocation>
</comment>
<evidence type="ECO:0000313" key="7">
    <source>
        <dbReference type="EMBL" id="PPK77105.1"/>
    </source>
</evidence>
<dbReference type="SUPFAM" id="SSF64518">
    <property type="entry name" value="Phase 1 flagellin"/>
    <property type="match status" value="1"/>
</dbReference>
<dbReference type="InterPro" id="IPR001029">
    <property type="entry name" value="Flagellin_N"/>
</dbReference>
<dbReference type="GO" id="GO:0071973">
    <property type="term" value="P:bacterial-type flagellum-dependent cell motility"/>
    <property type="evidence" value="ECO:0007669"/>
    <property type="project" value="InterPro"/>
</dbReference>
<dbReference type="GO" id="GO:0005576">
    <property type="term" value="C:extracellular region"/>
    <property type="evidence" value="ECO:0007669"/>
    <property type="project" value="UniProtKB-SubCell"/>
</dbReference>
<dbReference type="InterPro" id="IPR013384">
    <property type="entry name" value="Flagell_FlgL"/>
</dbReference>
<keyword evidence="5" id="KW-0975">Bacterial flagellum</keyword>
<dbReference type="InterPro" id="IPR001492">
    <property type="entry name" value="Flagellin"/>
</dbReference>
<dbReference type="NCBIfam" id="TIGR02550">
    <property type="entry name" value="flagell_flgL"/>
    <property type="match status" value="1"/>
</dbReference>
<comment type="similarity">
    <text evidence="3">Belongs to the bacterial flagellin family.</text>
</comment>
<keyword evidence="7" id="KW-0966">Cell projection</keyword>
<evidence type="ECO:0000313" key="8">
    <source>
        <dbReference type="Proteomes" id="UP000240010"/>
    </source>
</evidence>
<dbReference type="PANTHER" id="PTHR42792">
    <property type="entry name" value="FLAGELLIN"/>
    <property type="match status" value="1"/>
</dbReference>
<evidence type="ECO:0000256" key="2">
    <source>
        <dbReference type="ARBA" id="ARBA00004613"/>
    </source>
</evidence>
<dbReference type="GO" id="GO:0009424">
    <property type="term" value="C:bacterial-type flagellum hook"/>
    <property type="evidence" value="ECO:0007669"/>
    <property type="project" value="InterPro"/>
</dbReference>
<name>A0A2S6HI04_9GAMM</name>